<dbReference type="GO" id="GO:0019646">
    <property type="term" value="P:aerobic electron transport chain"/>
    <property type="evidence" value="ECO:0007669"/>
    <property type="project" value="InterPro"/>
</dbReference>
<feature type="transmembrane region" description="Helical" evidence="7">
    <location>
        <begin position="131"/>
        <end position="155"/>
    </location>
</feature>
<dbReference type="InterPro" id="IPR000298">
    <property type="entry name" value="Cyt_c_oxidase-like_su3"/>
</dbReference>
<dbReference type="PANTHER" id="PTHR11403">
    <property type="entry name" value="CYTOCHROME C OXIDASE SUBUNIT III"/>
    <property type="match status" value="1"/>
</dbReference>
<dbReference type="GO" id="GO:0005886">
    <property type="term" value="C:plasma membrane"/>
    <property type="evidence" value="ECO:0007669"/>
    <property type="project" value="UniProtKB-SubCell"/>
</dbReference>
<dbReference type="InterPro" id="IPR013833">
    <property type="entry name" value="Cyt_c_oxidase_su3_a-hlx"/>
</dbReference>
<dbReference type="PANTHER" id="PTHR11403:SF10">
    <property type="entry name" value="CYTOCHROME C OXIDASE"/>
    <property type="match status" value="1"/>
</dbReference>
<feature type="transmembrane region" description="Helical" evidence="7">
    <location>
        <begin position="53"/>
        <end position="77"/>
    </location>
</feature>
<proteinExistence type="inferred from homology"/>
<evidence type="ECO:0000256" key="5">
    <source>
        <dbReference type="ARBA" id="ARBA00023136"/>
    </source>
</evidence>
<dbReference type="InterPro" id="IPR024791">
    <property type="entry name" value="Cyt_c/ubiquinol_Oxase_su3"/>
</dbReference>
<protein>
    <submittedName>
        <fullName evidence="9">Cytochrome c oxidase subunit 3</fullName>
    </submittedName>
</protein>
<evidence type="ECO:0000313" key="10">
    <source>
        <dbReference type="Proteomes" id="UP000184611"/>
    </source>
</evidence>
<keyword evidence="4 7" id="KW-1133">Transmembrane helix</keyword>
<dbReference type="CDD" id="cd00386">
    <property type="entry name" value="Heme_Cu_Oxidase_III_like"/>
    <property type="match status" value="1"/>
</dbReference>
<dbReference type="AlphaFoldDB" id="A0A1M7ZT60"/>
<feature type="transmembrane region" description="Helical" evidence="7">
    <location>
        <begin position="89"/>
        <end position="111"/>
    </location>
</feature>
<dbReference type="Proteomes" id="UP000184611">
    <property type="component" value="Unassembled WGS sequence"/>
</dbReference>
<evidence type="ECO:0000256" key="2">
    <source>
        <dbReference type="ARBA" id="ARBA00010581"/>
    </source>
</evidence>
<feature type="transmembrane region" description="Helical" evidence="7">
    <location>
        <begin position="20"/>
        <end position="41"/>
    </location>
</feature>
<evidence type="ECO:0000313" key="9">
    <source>
        <dbReference type="EMBL" id="SHO72081.1"/>
    </source>
</evidence>
<keyword evidence="5 7" id="KW-0472">Membrane</keyword>
<gene>
    <name evidence="9" type="ORF">SAMN05443547_0406</name>
</gene>
<dbReference type="GO" id="GO:0004129">
    <property type="term" value="F:cytochrome-c oxidase activity"/>
    <property type="evidence" value="ECO:0007669"/>
    <property type="project" value="InterPro"/>
</dbReference>
<evidence type="ECO:0000256" key="3">
    <source>
        <dbReference type="ARBA" id="ARBA00022692"/>
    </source>
</evidence>
<dbReference type="Gene3D" id="1.20.120.80">
    <property type="entry name" value="Cytochrome c oxidase, subunit III, four-helix bundle"/>
    <property type="match status" value="1"/>
</dbReference>
<evidence type="ECO:0000256" key="1">
    <source>
        <dbReference type="ARBA" id="ARBA00004141"/>
    </source>
</evidence>
<dbReference type="STRING" id="416016.SAMN05443547_0406"/>
<dbReference type="RefSeq" id="WP_073580903.1">
    <property type="nucleotide sequence ID" value="NZ_CBCSEA010000001.1"/>
</dbReference>
<dbReference type="EMBL" id="FRYK01000001">
    <property type="protein sequence ID" value="SHO72081.1"/>
    <property type="molecule type" value="Genomic_DNA"/>
</dbReference>
<keyword evidence="3 6" id="KW-0812">Transmembrane</keyword>
<sequence length="195" mass="22532">MENRMTFEEEQERKGRTYKLLLWFGMISICMIFGGLTSAYVVSKSRPDWLKDFVLPSAFVISTIVMLASSFTFYGALKSMKNGNRNQTMTLLLITLALGVTFVILQFVGFGQVIENGYFFTGSESNVTTSFLYIAVLVHIAHLFGGITSLLVVIYNHYKQKYNSVQTLGIELSAMYWHFMDFIWVYLFLFFYFFK</sequence>
<evidence type="ECO:0000256" key="6">
    <source>
        <dbReference type="RuleBase" id="RU003376"/>
    </source>
</evidence>
<reference evidence="10" key="1">
    <citation type="submission" date="2016-12" db="EMBL/GenBank/DDBJ databases">
        <authorList>
            <person name="Varghese N."/>
            <person name="Submissions S."/>
        </authorList>
    </citation>
    <scope>NUCLEOTIDE SEQUENCE [LARGE SCALE GENOMIC DNA]</scope>
    <source>
        <strain evidence="10">DSM 18830</strain>
    </source>
</reference>
<dbReference type="Pfam" id="PF00510">
    <property type="entry name" value="COX3"/>
    <property type="match status" value="1"/>
</dbReference>
<evidence type="ECO:0000259" key="8">
    <source>
        <dbReference type="PROSITE" id="PS50253"/>
    </source>
</evidence>
<name>A0A1M7ZT60_9FLAO</name>
<comment type="similarity">
    <text evidence="2 6">Belongs to the cytochrome c oxidase subunit 3 family.</text>
</comment>
<keyword evidence="10" id="KW-1185">Reference proteome</keyword>
<feature type="domain" description="Heme-copper oxidase subunit III family profile" evidence="8">
    <location>
        <begin position="1"/>
        <end position="195"/>
    </location>
</feature>
<comment type="subcellular location">
    <subcellularLocation>
        <location evidence="6">Cell membrane</location>
        <topology evidence="6">Multi-pass membrane protein</topology>
    </subcellularLocation>
    <subcellularLocation>
        <location evidence="1">Membrane</location>
        <topology evidence="1">Multi-pass membrane protein</topology>
    </subcellularLocation>
</comment>
<dbReference type="OrthoDB" id="679789at2"/>
<dbReference type="SUPFAM" id="SSF81452">
    <property type="entry name" value="Cytochrome c oxidase subunit III-like"/>
    <property type="match status" value="1"/>
</dbReference>
<dbReference type="PROSITE" id="PS50253">
    <property type="entry name" value="COX3"/>
    <property type="match status" value="1"/>
</dbReference>
<accession>A0A1M7ZT60</accession>
<evidence type="ECO:0000256" key="4">
    <source>
        <dbReference type="ARBA" id="ARBA00022989"/>
    </source>
</evidence>
<evidence type="ECO:0000256" key="7">
    <source>
        <dbReference type="SAM" id="Phobius"/>
    </source>
</evidence>
<organism evidence="9 10">
    <name type="scientific">Flavobacterium cucumis</name>
    <dbReference type="NCBI Taxonomy" id="416016"/>
    <lineage>
        <taxon>Bacteria</taxon>
        <taxon>Pseudomonadati</taxon>
        <taxon>Bacteroidota</taxon>
        <taxon>Flavobacteriia</taxon>
        <taxon>Flavobacteriales</taxon>
        <taxon>Flavobacteriaceae</taxon>
        <taxon>Flavobacterium</taxon>
    </lineage>
</organism>
<dbReference type="InterPro" id="IPR035973">
    <property type="entry name" value="Cyt_c_oxidase_su3-like_sf"/>
</dbReference>
<feature type="transmembrane region" description="Helical" evidence="7">
    <location>
        <begin position="176"/>
        <end position="194"/>
    </location>
</feature>